<gene>
    <name evidence="1" type="ORF">CPELLU_LOCUS3029</name>
</gene>
<dbReference type="AlphaFoldDB" id="A0A9N8ZYX2"/>
<dbReference type="OrthoDB" id="2335006at2759"/>
<reference evidence="1" key="1">
    <citation type="submission" date="2021-06" db="EMBL/GenBank/DDBJ databases">
        <authorList>
            <person name="Kallberg Y."/>
            <person name="Tangrot J."/>
            <person name="Rosling A."/>
        </authorList>
    </citation>
    <scope>NUCLEOTIDE SEQUENCE</scope>
    <source>
        <strain evidence="1">FL966</strain>
    </source>
</reference>
<dbReference type="Proteomes" id="UP000789759">
    <property type="component" value="Unassembled WGS sequence"/>
</dbReference>
<name>A0A9N8ZYX2_9GLOM</name>
<sequence length="509" mass="59044">MRNLKLAVWDFTLENDIYIENNSITLYNTNNENTVIYFTKELASHAVYHMLTPIEYPATSPEGVAYVFNIEGWKEPLLAFKDIQYSIGKPEGKYKVMCPYLGVEVKREMQTCQEISSNNIDNNTFEFYLAVQETSCKFKINERLCEGKPVLHCLAHHNSLETKYFIGCTKWKYGEKHHRFIFVSSNVNLELLNNLYNVYAHQSGNVICHGPIVKKSCKVEFYKLTLLNLKKCPFVILICKGIYTHSPPPSIRTPINIKQRLQTLVQQANKDLTDITPTKIITGNLIKSYFGIDTLSEVYTSLNDIDKLQNCVYKIQKEKHPFEQDLLETSPSFKHIHDEGWGCIIGDLDIAQAIGLGETLASINNTYNWEEHLIYIFKSCQFKDDIRADIEALLIATPEKVKLIFNKLLTYNNNKLTDNWQSKGAKRKIQSNTLQVNNKKLKQPLKIEKIDLTNDEVIINKENTKETQMSLIEKLEYEERLLQLKEKKKKLRELHISNLIKEREHGLEH</sequence>
<comment type="caution">
    <text evidence="1">The sequence shown here is derived from an EMBL/GenBank/DDBJ whole genome shotgun (WGS) entry which is preliminary data.</text>
</comment>
<evidence type="ECO:0000313" key="2">
    <source>
        <dbReference type="Proteomes" id="UP000789759"/>
    </source>
</evidence>
<accession>A0A9N8ZYX2</accession>
<protein>
    <submittedName>
        <fullName evidence="1">14342_t:CDS:1</fullName>
    </submittedName>
</protein>
<dbReference type="EMBL" id="CAJVQA010001410">
    <property type="protein sequence ID" value="CAG8513407.1"/>
    <property type="molecule type" value="Genomic_DNA"/>
</dbReference>
<organism evidence="1 2">
    <name type="scientific">Cetraspora pellucida</name>
    <dbReference type="NCBI Taxonomy" id="1433469"/>
    <lineage>
        <taxon>Eukaryota</taxon>
        <taxon>Fungi</taxon>
        <taxon>Fungi incertae sedis</taxon>
        <taxon>Mucoromycota</taxon>
        <taxon>Glomeromycotina</taxon>
        <taxon>Glomeromycetes</taxon>
        <taxon>Diversisporales</taxon>
        <taxon>Gigasporaceae</taxon>
        <taxon>Cetraspora</taxon>
    </lineage>
</organism>
<evidence type="ECO:0000313" key="1">
    <source>
        <dbReference type="EMBL" id="CAG8513407.1"/>
    </source>
</evidence>
<proteinExistence type="predicted"/>
<keyword evidence="2" id="KW-1185">Reference proteome</keyword>